<proteinExistence type="predicted"/>
<protein>
    <submittedName>
        <fullName evidence="1">Uncharacterized protein</fullName>
    </submittedName>
</protein>
<accession>A0A392W1C2</accession>
<organism evidence="1 2">
    <name type="scientific">Trifolium medium</name>
    <dbReference type="NCBI Taxonomy" id="97028"/>
    <lineage>
        <taxon>Eukaryota</taxon>
        <taxon>Viridiplantae</taxon>
        <taxon>Streptophyta</taxon>
        <taxon>Embryophyta</taxon>
        <taxon>Tracheophyta</taxon>
        <taxon>Spermatophyta</taxon>
        <taxon>Magnoliopsida</taxon>
        <taxon>eudicotyledons</taxon>
        <taxon>Gunneridae</taxon>
        <taxon>Pentapetalae</taxon>
        <taxon>rosids</taxon>
        <taxon>fabids</taxon>
        <taxon>Fabales</taxon>
        <taxon>Fabaceae</taxon>
        <taxon>Papilionoideae</taxon>
        <taxon>50 kb inversion clade</taxon>
        <taxon>NPAAA clade</taxon>
        <taxon>Hologalegina</taxon>
        <taxon>IRL clade</taxon>
        <taxon>Trifolieae</taxon>
        <taxon>Trifolium</taxon>
    </lineage>
</organism>
<evidence type="ECO:0000313" key="1">
    <source>
        <dbReference type="EMBL" id="MCI93559.1"/>
    </source>
</evidence>
<name>A0A392W1C2_9FABA</name>
<reference evidence="1 2" key="1">
    <citation type="journal article" date="2018" name="Front. Plant Sci.">
        <title>Red Clover (Trifolium pratense) and Zigzag Clover (T. medium) - A Picture of Genomic Similarities and Differences.</title>
        <authorList>
            <person name="Dluhosova J."/>
            <person name="Istvanek J."/>
            <person name="Nedelnik J."/>
            <person name="Repkova J."/>
        </authorList>
    </citation>
    <scope>NUCLEOTIDE SEQUENCE [LARGE SCALE GENOMIC DNA]</scope>
    <source>
        <strain evidence="2">cv. 10/8</strain>
        <tissue evidence="1">Leaf</tissue>
    </source>
</reference>
<dbReference type="AlphaFoldDB" id="A0A392W1C2"/>
<keyword evidence="2" id="KW-1185">Reference proteome</keyword>
<feature type="non-terminal residue" evidence="1">
    <location>
        <position position="18"/>
    </location>
</feature>
<sequence>MKNEKCRNKALKMAAEVK</sequence>
<comment type="caution">
    <text evidence="1">The sequence shown here is derived from an EMBL/GenBank/DDBJ whole genome shotgun (WGS) entry which is preliminary data.</text>
</comment>
<dbReference type="Proteomes" id="UP000265520">
    <property type="component" value="Unassembled WGS sequence"/>
</dbReference>
<evidence type="ECO:0000313" key="2">
    <source>
        <dbReference type="Proteomes" id="UP000265520"/>
    </source>
</evidence>
<dbReference type="EMBL" id="LXQA011332272">
    <property type="protein sequence ID" value="MCI93559.1"/>
    <property type="molecule type" value="Genomic_DNA"/>
</dbReference>